<evidence type="ECO:0000256" key="4">
    <source>
        <dbReference type="ARBA" id="ARBA00006524"/>
    </source>
</evidence>
<dbReference type="VEuPathDB" id="VectorBase:CSON011095"/>
<evidence type="ECO:0000256" key="8">
    <source>
        <dbReference type="ARBA" id="ARBA00022692"/>
    </source>
</evidence>
<sequence>MAAELRAKYRSIVEEMFNRWTALRLAVEHGMHVENNGLQAAIEILDYMTDYCIKMKKLEADEVQDTLDQIMDQEYDTICDDNSTKELGAYLVRYLTMLRDGKDQEIINEINQLPSVEKWITPKAKINYVRVDESSSDESDGEQMDTEIGPSSSGSTTEVKVEEEVDPGWTAGGVAGVAVDIALFPIDTVKTRLQSERGFWRSGGFKGIYRGLAPAAVGSAPTAALFFFTYETTKTKLGNSSSPFVHMAAASVAEVVACLIRVPVEIAKQRRQSLIQKYDISAGRILLDAFKAEGFRGIYRGFGTTILREIPFSLIQFPLWEYFKANWKTTTGLPLTPYYVSLCGAVAGGIAAGLTTPLDVAKTRIMLAEQNALTIQKNIAQILIGIYREKGIRGVFAGFVPRVLWITIGGAVFFGFYDLTTQFLSQNNNER</sequence>
<feature type="compositionally biased region" description="Acidic residues" evidence="16">
    <location>
        <begin position="134"/>
        <end position="145"/>
    </location>
</feature>
<dbReference type="FunFam" id="1.50.40.10:FF:000018">
    <property type="entry name" value="S-adenosylmethionine mitochondrial carrier protein-like"/>
    <property type="match status" value="1"/>
</dbReference>
<organism evidence="18">
    <name type="scientific">Culicoides sonorensis</name>
    <name type="common">Biting midge</name>
    <dbReference type="NCBI Taxonomy" id="179676"/>
    <lineage>
        <taxon>Eukaryota</taxon>
        <taxon>Metazoa</taxon>
        <taxon>Ecdysozoa</taxon>
        <taxon>Arthropoda</taxon>
        <taxon>Hexapoda</taxon>
        <taxon>Insecta</taxon>
        <taxon>Pterygota</taxon>
        <taxon>Neoptera</taxon>
        <taxon>Endopterygota</taxon>
        <taxon>Diptera</taxon>
        <taxon>Nematocera</taxon>
        <taxon>Chironomoidea</taxon>
        <taxon>Ceratopogonidae</taxon>
        <taxon>Ceratopogoninae</taxon>
        <taxon>Culicoides</taxon>
        <taxon>Monoculicoides</taxon>
    </lineage>
</organism>
<evidence type="ECO:0000256" key="16">
    <source>
        <dbReference type="SAM" id="MobiDB-lite"/>
    </source>
</evidence>
<evidence type="ECO:0000256" key="2">
    <source>
        <dbReference type="ARBA" id="ARBA00004448"/>
    </source>
</evidence>
<evidence type="ECO:0000256" key="6">
    <source>
        <dbReference type="ARBA" id="ARBA00022448"/>
    </source>
</evidence>
<dbReference type="GO" id="GO:0005743">
    <property type="term" value="C:mitochondrial inner membrane"/>
    <property type="evidence" value="ECO:0007669"/>
    <property type="project" value="UniProtKB-SubCell"/>
</dbReference>
<feature type="transmembrane region" description="Helical" evidence="17">
    <location>
        <begin position="244"/>
        <end position="264"/>
    </location>
</feature>
<feature type="region of interest" description="Disordered" evidence="16">
    <location>
        <begin position="131"/>
        <end position="163"/>
    </location>
</feature>
<feature type="repeat" description="Solcar" evidence="14">
    <location>
        <begin position="335"/>
        <end position="423"/>
    </location>
</feature>
<keyword evidence="12" id="KW-0496">Mitochondrion</keyword>
<dbReference type="InterPro" id="IPR019398">
    <property type="entry name" value="Pre-rRNA_process_TSR2"/>
</dbReference>
<keyword evidence="8 14" id="KW-0812">Transmembrane</keyword>
<feature type="transmembrane region" description="Helical" evidence="17">
    <location>
        <begin position="207"/>
        <end position="229"/>
    </location>
</feature>
<dbReference type="InterPro" id="IPR002067">
    <property type="entry name" value="MCP"/>
</dbReference>
<dbReference type="SUPFAM" id="SSF103506">
    <property type="entry name" value="Mitochondrial carrier"/>
    <property type="match status" value="1"/>
</dbReference>
<dbReference type="GO" id="GO:0006364">
    <property type="term" value="P:rRNA processing"/>
    <property type="evidence" value="ECO:0007669"/>
    <property type="project" value="UniProtKB-KW"/>
</dbReference>
<dbReference type="EMBL" id="UFQT01000046">
    <property type="protein sequence ID" value="SSX18899.1"/>
    <property type="molecule type" value="Genomic_DNA"/>
</dbReference>
<dbReference type="GO" id="GO:0055085">
    <property type="term" value="P:transmembrane transport"/>
    <property type="evidence" value="ECO:0007669"/>
    <property type="project" value="InterPro"/>
</dbReference>
<comment type="similarity">
    <text evidence="4">Belongs to the TSR2 family.</text>
</comment>
<dbReference type="PANTHER" id="PTHR45667">
    <property type="entry name" value="S-ADENOSYLMETHIONINE MITOCHONDRIAL CARRIER PROTEIN"/>
    <property type="match status" value="1"/>
</dbReference>
<keyword evidence="13 14" id="KW-0472">Membrane</keyword>
<evidence type="ECO:0000256" key="11">
    <source>
        <dbReference type="ARBA" id="ARBA00022989"/>
    </source>
</evidence>
<comment type="subcellular location">
    <subcellularLocation>
        <location evidence="2">Mitochondrion inner membrane</location>
        <topology evidence="2">Multi-pass membrane protein</topology>
    </subcellularLocation>
</comment>
<evidence type="ECO:0000256" key="17">
    <source>
        <dbReference type="SAM" id="Phobius"/>
    </source>
</evidence>
<evidence type="ECO:0000256" key="7">
    <source>
        <dbReference type="ARBA" id="ARBA00022552"/>
    </source>
</evidence>
<evidence type="ECO:0000256" key="15">
    <source>
        <dbReference type="RuleBase" id="RU000488"/>
    </source>
</evidence>
<comment type="function">
    <text evidence="1">May be involved in 20S pre-rRNA processing.</text>
</comment>
<keyword evidence="11 17" id="KW-1133">Transmembrane helix</keyword>
<keyword evidence="10" id="KW-0999">Mitochondrion inner membrane</keyword>
<feature type="repeat" description="Solcar" evidence="14">
    <location>
        <begin position="241"/>
        <end position="326"/>
    </location>
</feature>
<keyword evidence="6 15" id="KW-0813">Transport</keyword>
<proteinExistence type="inferred from homology"/>
<evidence type="ECO:0000256" key="5">
    <source>
        <dbReference type="ARBA" id="ARBA00017551"/>
    </source>
</evidence>
<keyword evidence="7" id="KW-0698">rRNA processing</keyword>
<dbReference type="PROSITE" id="PS50920">
    <property type="entry name" value="SOLCAR"/>
    <property type="match status" value="3"/>
</dbReference>
<reference evidence="18" key="1">
    <citation type="submission" date="2018-07" db="EMBL/GenBank/DDBJ databases">
        <authorList>
            <person name="Quirk P.G."/>
            <person name="Krulwich T.A."/>
        </authorList>
    </citation>
    <scope>NUCLEOTIDE SEQUENCE</scope>
</reference>
<dbReference type="Gene3D" id="1.50.40.10">
    <property type="entry name" value="Mitochondrial carrier domain"/>
    <property type="match status" value="2"/>
</dbReference>
<evidence type="ECO:0000256" key="14">
    <source>
        <dbReference type="PROSITE-ProRule" id="PRU00282"/>
    </source>
</evidence>
<dbReference type="Pfam" id="PF00153">
    <property type="entry name" value="Mito_carr"/>
    <property type="match status" value="3"/>
</dbReference>
<evidence type="ECO:0000256" key="10">
    <source>
        <dbReference type="ARBA" id="ARBA00022792"/>
    </source>
</evidence>
<protein>
    <recommendedName>
        <fullName evidence="5">Pre-rRNA-processing protein TSR2 homolog</fullName>
    </recommendedName>
</protein>
<keyword evidence="9" id="KW-0677">Repeat</keyword>
<feature type="compositionally biased region" description="Polar residues" evidence="16">
    <location>
        <begin position="149"/>
        <end position="158"/>
    </location>
</feature>
<evidence type="ECO:0000256" key="12">
    <source>
        <dbReference type="ARBA" id="ARBA00023128"/>
    </source>
</evidence>
<dbReference type="AlphaFoldDB" id="A0A336LQR1"/>
<dbReference type="InterPro" id="IPR018108">
    <property type="entry name" value="MCP_transmembrane"/>
</dbReference>
<accession>A0A336LQR1</accession>
<evidence type="ECO:0000256" key="3">
    <source>
        <dbReference type="ARBA" id="ARBA00006375"/>
    </source>
</evidence>
<gene>
    <name evidence="18" type="primary">CSON011095</name>
</gene>
<evidence type="ECO:0000256" key="1">
    <source>
        <dbReference type="ARBA" id="ARBA00002210"/>
    </source>
</evidence>
<name>A0A336LQR1_CULSO</name>
<feature type="repeat" description="Solcar" evidence="14">
    <location>
        <begin position="163"/>
        <end position="236"/>
    </location>
</feature>
<comment type="similarity">
    <text evidence="3 15">Belongs to the mitochondrial carrier (TC 2.A.29) family.</text>
</comment>
<evidence type="ECO:0000256" key="9">
    <source>
        <dbReference type="ARBA" id="ARBA00022737"/>
    </source>
</evidence>
<dbReference type="PRINTS" id="PR00926">
    <property type="entry name" value="MITOCARRIER"/>
</dbReference>
<evidence type="ECO:0000256" key="13">
    <source>
        <dbReference type="ARBA" id="ARBA00023136"/>
    </source>
</evidence>
<dbReference type="InterPro" id="IPR023395">
    <property type="entry name" value="MCP_dom_sf"/>
</dbReference>
<dbReference type="Pfam" id="PF10273">
    <property type="entry name" value="WGG"/>
    <property type="match status" value="1"/>
</dbReference>
<feature type="transmembrane region" description="Helical" evidence="17">
    <location>
        <begin position="395"/>
        <end position="417"/>
    </location>
</feature>
<evidence type="ECO:0000313" key="18">
    <source>
        <dbReference type="EMBL" id="SSX18899.1"/>
    </source>
</evidence>